<evidence type="ECO:0000313" key="2">
    <source>
        <dbReference type="EMBL" id="CAG7726215.1"/>
    </source>
</evidence>
<feature type="compositionally biased region" description="Polar residues" evidence="1">
    <location>
        <begin position="289"/>
        <end position="298"/>
    </location>
</feature>
<feature type="compositionally biased region" description="Low complexity" evidence="1">
    <location>
        <begin position="109"/>
        <end position="120"/>
    </location>
</feature>
<gene>
    <name evidence="2" type="ORF">AFUS01_LOCUS15135</name>
</gene>
<reference evidence="2" key="1">
    <citation type="submission" date="2021-06" db="EMBL/GenBank/DDBJ databases">
        <authorList>
            <person name="Hodson N. C."/>
            <person name="Mongue J. A."/>
            <person name="Jaron S. K."/>
        </authorList>
    </citation>
    <scope>NUCLEOTIDE SEQUENCE</scope>
</reference>
<feature type="compositionally biased region" description="Low complexity" evidence="1">
    <location>
        <begin position="263"/>
        <end position="276"/>
    </location>
</feature>
<accession>A0A8J2NZD9</accession>
<dbReference type="EMBL" id="CAJVCH010132126">
    <property type="protein sequence ID" value="CAG7726215.1"/>
    <property type="molecule type" value="Genomic_DNA"/>
</dbReference>
<feature type="compositionally biased region" description="Polar residues" evidence="1">
    <location>
        <begin position="197"/>
        <end position="218"/>
    </location>
</feature>
<proteinExistence type="predicted"/>
<name>A0A8J2NZD9_9HEXA</name>
<organism evidence="2 3">
    <name type="scientific">Allacma fusca</name>
    <dbReference type="NCBI Taxonomy" id="39272"/>
    <lineage>
        <taxon>Eukaryota</taxon>
        <taxon>Metazoa</taxon>
        <taxon>Ecdysozoa</taxon>
        <taxon>Arthropoda</taxon>
        <taxon>Hexapoda</taxon>
        <taxon>Collembola</taxon>
        <taxon>Symphypleona</taxon>
        <taxon>Sminthuridae</taxon>
        <taxon>Allacma</taxon>
    </lineage>
</organism>
<evidence type="ECO:0000256" key="1">
    <source>
        <dbReference type="SAM" id="MobiDB-lite"/>
    </source>
</evidence>
<feature type="region of interest" description="Disordered" evidence="1">
    <location>
        <begin position="104"/>
        <end position="126"/>
    </location>
</feature>
<dbReference type="AlphaFoldDB" id="A0A8J2NZD9"/>
<protein>
    <submittedName>
        <fullName evidence="2">Uncharacterized protein</fullName>
    </submittedName>
</protein>
<feature type="region of interest" description="Disordered" evidence="1">
    <location>
        <begin position="197"/>
        <end position="298"/>
    </location>
</feature>
<feature type="non-terminal residue" evidence="2">
    <location>
        <position position="298"/>
    </location>
</feature>
<dbReference type="Proteomes" id="UP000708208">
    <property type="component" value="Unassembled WGS sequence"/>
</dbReference>
<evidence type="ECO:0000313" key="3">
    <source>
        <dbReference type="Proteomes" id="UP000708208"/>
    </source>
</evidence>
<keyword evidence="3" id="KW-1185">Reference proteome</keyword>
<comment type="caution">
    <text evidence="2">The sequence shown here is derived from an EMBL/GenBank/DDBJ whole genome shotgun (WGS) entry which is preliminary data.</text>
</comment>
<sequence length="298" mass="33994">MGKPAKEIWQFVSSSLIQRFDHANLRPAKQAALESFRYTPGMSAESFVAELQHLCLDLDPRMSDDAIIENARGKLPPSIDCFAVTLSRNIPEFTKNIRGLLRSTAGDNTARSRTTGTSASQAPQQVDTSVRAVNMQPCDYCNRTGHTWRQCRELHRDIENGYTNKLLGLFNTRTNRSTGNHDPNKFYFVQGSTHFDTGQYPSHQSQPALNGPIQNYGDSNDLIHFHDCPPENYQQSCNPPPQRNYRQPDNHYPNYQRPRTHPQQQGNQQSQYQQQQRSDGPHPHWINPGYSQDPQQMA</sequence>